<sequence length="155" mass="17982">MIMYIETLAKFLNEANKATYANKSAPKVAPSRLKSEDYHFEKDGLIYHDTYFGGRDFIGEEIVYENEKPLWGANYFGFVLDEKVSEKDVYDFLRKALMQEYDDVIPVRGPAKFSDGEWTYQFTVNGGLENFDGQEEILLNSKIVYRCMIHGGFIR</sequence>
<evidence type="ECO:0000259" key="1">
    <source>
        <dbReference type="Pfam" id="PF18931"/>
    </source>
</evidence>
<comment type="caution">
    <text evidence="2">The sequence shown here is derived from an EMBL/GenBank/DDBJ whole genome shotgun (WGS) entry which is preliminary data.</text>
</comment>
<dbReference type="AlphaFoldDB" id="A0A1F5QDZ7"/>
<feature type="domain" description="DUF5680" evidence="1">
    <location>
        <begin position="49"/>
        <end position="154"/>
    </location>
</feature>
<reference evidence="2 3" key="1">
    <citation type="journal article" date="2016" name="Nat. Commun.">
        <title>Thousands of microbial genomes shed light on interconnected biogeochemical processes in an aquifer system.</title>
        <authorList>
            <person name="Anantharaman K."/>
            <person name="Brown C.T."/>
            <person name="Hug L.A."/>
            <person name="Sharon I."/>
            <person name="Castelle C.J."/>
            <person name="Probst A.J."/>
            <person name="Thomas B.C."/>
            <person name="Singh A."/>
            <person name="Wilkins M.J."/>
            <person name="Karaoz U."/>
            <person name="Brodie E.L."/>
            <person name="Williams K.H."/>
            <person name="Hubbard S.S."/>
            <person name="Banfield J.F."/>
        </authorList>
    </citation>
    <scope>NUCLEOTIDE SEQUENCE [LARGE SCALE GENOMIC DNA]</scope>
</reference>
<gene>
    <name evidence="2" type="ORF">A3J05_00055</name>
</gene>
<dbReference type="EMBL" id="MFFF01000002">
    <property type="protein sequence ID" value="OGF00113.1"/>
    <property type="molecule type" value="Genomic_DNA"/>
</dbReference>
<protein>
    <recommendedName>
        <fullName evidence="1">DUF5680 domain-containing protein</fullName>
    </recommendedName>
</protein>
<proteinExistence type="predicted"/>
<evidence type="ECO:0000313" key="2">
    <source>
        <dbReference type="EMBL" id="OGF00113.1"/>
    </source>
</evidence>
<accession>A0A1F5QDZ7</accession>
<dbReference type="Proteomes" id="UP000177235">
    <property type="component" value="Unassembled WGS sequence"/>
</dbReference>
<name>A0A1F5QDZ7_9BACT</name>
<dbReference type="Pfam" id="PF18931">
    <property type="entry name" value="DUF5680"/>
    <property type="match status" value="1"/>
</dbReference>
<evidence type="ECO:0000313" key="3">
    <source>
        <dbReference type="Proteomes" id="UP000177235"/>
    </source>
</evidence>
<dbReference type="InterPro" id="IPR043735">
    <property type="entry name" value="DUF5680"/>
</dbReference>
<organism evidence="2 3">
    <name type="scientific">Candidatus Doudnabacteria bacterium RIFCSPLOWO2_02_FULL_48_13</name>
    <dbReference type="NCBI Taxonomy" id="1817845"/>
    <lineage>
        <taxon>Bacteria</taxon>
        <taxon>Candidatus Doudnaibacteriota</taxon>
    </lineage>
</organism>